<comment type="caution">
    <text evidence="4">The sequence shown here is derived from an EMBL/GenBank/DDBJ whole genome shotgun (WGS) entry which is preliminary data.</text>
</comment>
<gene>
    <name evidence="4" type="ORF">TWF694_003768</name>
</gene>
<proteinExistence type="predicted"/>
<keyword evidence="2" id="KW-1133">Transmembrane helix</keyword>
<dbReference type="EMBL" id="JAVHJO010000013">
    <property type="protein sequence ID" value="KAK6530413.1"/>
    <property type="molecule type" value="Genomic_DNA"/>
</dbReference>
<keyword evidence="3" id="KW-0732">Signal</keyword>
<keyword evidence="2" id="KW-0472">Membrane</keyword>
<accession>A0AAV9X067</accession>
<evidence type="ECO:0000313" key="4">
    <source>
        <dbReference type="EMBL" id="KAK6530413.1"/>
    </source>
</evidence>
<organism evidence="4 5">
    <name type="scientific">Orbilia ellipsospora</name>
    <dbReference type="NCBI Taxonomy" id="2528407"/>
    <lineage>
        <taxon>Eukaryota</taxon>
        <taxon>Fungi</taxon>
        <taxon>Dikarya</taxon>
        <taxon>Ascomycota</taxon>
        <taxon>Pezizomycotina</taxon>
        <taxon>Orbiliomycetes</taxon>
        <taxon>Orbiliales</taxon>
        <taxon>Orbiliaceae</taxon>
        <taxon>Orbilia</taxon>
    </lineage>
</organism>
<name>A0AAV9X067_9PEZI</name>
<feature type="chain" id="PRO_5044001612" evidence="3">
    <location>
        <begin position="19"/>
        <end position="73"/>
    </location>
</feature>
<feature type="region of interest" description="Disordered" evidence="1">
    <location>
        <begin position="21"/>
        <end position="48"/>
    </location>
</feature>
<protein>
    <submittedName>
        <fullName evidence="4">Uncharacterized protein</fullName>
    </submittedName>
</protein>
<reference evidence="4 5" key="1">
    <citation type="submission" date="2019-10" db="EMBL/GenBank/DDBJ databases">
        <authorList>
            <person name="Palmer J.M."/>
        </authorList>
    </citation>
    <scope>NUCLEOTIDE SEQUENCE [LARGE SCALE GENOMIC DNA]</scope>
    <source>
        <strain evidence="4 5">TWF694</strain>
    </source>
</reference>
<keyword evidence="2" id="KW-0812">Transmembrane</keyword>
<dbReference type="AlphaFoldDB" id="A0AAV9X067"/>
<keyword evidence="5" id="KW-1185">Reference proteome</keyword>
<dbReference type="Proteomes" id="UP001365542">
    <property type="component" value="Unassembled WGS sequence"/>
</dbReference>
<feature type="compositionally biased region" description="Low complexity" evidence="1">
    <location>
        <begin position="31"/>
        <end position="48"/>
    </location>
</feature>
<evidence type="ECO:0000256" key="3">
    <source>
        <dbReference type="SAM" id="SignalP"/>
    </source>
</evidence>
<sequence>MKFTTVFFLAAGAMTVSAQNNTIGGGGGSGTSNSSSPTGTGTPPPIATGGAAHLTALTGAATIAGLVAVMFTF</sequence>
<feature type="transmembrane region" description="Helical" evidence="2">
    <location>
        <begin position="51"/>
        <end position="71"/>
    </location>
</feature>
<evidence type="ECO:0000313" key="5">
    <source>
        <dbReference type="Proteomes" id="UP001365542"/>
    </source>
</evidence>
<evidence type="ECO:0000256" key="2">
    <source>
        <dbReference type="SAM" id="Phobius"/>
    </source>
</evidence>
<feature type="signal peptide" evidence="3">
    <location>
        <begin position="1"/>
        <end position="18"/>
    </location>
</feature>
<evidence type="ECO:0000256" key="1">
    <source>
        <dbReference type="SAM" id="MobiDB-lite"/>
    </source>
</evidence>